<comment type="caution">
    <text evidence="1">The sequence shown here is derived from an EMBL/GenBank/DDBJ whole genome shotgun (WGS) entry which is preliminary data.</text>
</comment>
<protein>
    <submittedName>
        <fullName evidence="1">Uncharacterized protein</fullName>
    </submittedName>
</protein>
<dbReference type="EMBL" id="JBHTBW010000083">
    <property type="protein sequence ID" value="MFC7443288.1"/>
    <property type="molecule type" value="Genomic_DNA"/>
</dbReference>
<proteinExistence type="predicted"/>
<sequence length="76" mass="8851">MKIWSITAFGDAELWAEEIERRLIENMEEMSMMTGVPFYGLKHLDQFVDALHKGGYITWEEMAQYYAIWSGTGLVN</sequence>
<evidence type="ECO:0000313" key="2">
    <source>
        <dbReference type="Proteomes" id="UP001596500"/>
    </source>
</evidence>
<keyword evidence="2" id="KW-1185">Reference proteome</keyword>
<dbReference type="Proteomes" id="UP001596500">
    <property type="component" value="Unassembled WGS sequence"/>
</dbReference>
<organism evidence="1 2">
    <name type="scientific">Laceyella putida</name>
    <dbReference type="NCBI Taxonomy" id="110101"/>
    <lineage>
        <taxon>Bacteria</taxon>
        <taxon>Bacillati</taxon>
        <taxon>Bacillota</taxon>
        <taxon>Bacilli</taxon>
        <taxon>Bacillales</taxon>
        <taxon>Thermoactinomycetaceae</taxon>
        <taxon>Laceyella</taxon>
    </lineage>
</organism>
<reference evidence="2" key="1">
    <citation type="journal article" date="2019" name="Int. J. Syst. Evol. Microbiol.">
        <title>The Global Catalogue of Microorganisms (GCM) 10K type strain sequencing project: providing services to taxonomists for standard genome sequencing and annotation.</title>
        <authorList>
            <consortium name="The Broad Institute Genomics Platform"/>
            <consortium name="The Broad Institute Genome Sequencing Center for Infectious Disease"/>
            <person name="Wu L."/>
            <person name="Ma J."/>
        </authorList>
    </citation>
    <scope>NUCLEOTIDE SEQUENCE [LARGE SCALE GENOMIC DNA]</scope>
    <source>
        <strain evidence="2">CGMCC 1.12942</strain>
    </source>
</reference>
<dbReference type="RefSeq" id="WP_379867617.1">
    <property type="nucleotide sequence ID" value="NZ_JBHTBW010000083.1"/>
</dbReference>
<gene>
    <name evidence="1" type="ORF">ACFQNG_19670</name>
</gene>
<name>A0ABW2RQM2_9BACL</name>
<evidence type="ECO:0000313" key="1">
    <source>
        <dbReference type="EMBL" id="MFC7443288.1"/>
    </source>
</evidence>
<accession>A0ABW2RQM2</accession>